<gene>
    <name evidence="2" type="ORF">A45J_1273</name>
</gene>
<dbReference type="PANTHER" id="PTHR43106:SF1">
    <property type="entry name" value="DEHYDROGENASE-RELATED"/>
    <property type="match status" value="1"/>
</dbReference>
<dbReference type="PRINTS" id="PR00368">
    <property type="entry name" value="FADPNR"/>
</dbReference>
<name>A0A5J4L415_9ZZZZ</name>
<feature type="domain" description="FAD-dependent protein C-terminal" evidence="1">
    <location>
        <begin position="260"/>
        <end position="411"/>
    </location>
</feature>
<dbReference type="SUPFAM" id="SSF51905">
    <property type="entry name" value="FAD/NAD(P)-binding domain"/>
    <property type="match status" value="1"/>
</dbReference>
<proteinExistence type="predicted"/>
<accession>A0A5J4L415</accession>
<dbReference type="InterPro" id="IPR049516">
    <property type="entry name" value="FAD-depend_C"/>
</dbReference>
<dbReference type="Pfam" id="PF21688">
    <property type="entry name" value="FAD-depend_C"/>
    <property type="match status" value="1"/>
</dbReference>
<dbReference type="InterPro" id="IPR028348">
    <property type="entry name" value="FAD-binding_protein"/>
</dbReference>
<dbReference type="AlphaFoldDB" id="A0A5J4L415"/>
<sequence>METVMKYDVIIVGAGPAGIFSALEIIGKAPELKILIVEKGKDIDKRQCPMDIQGVPCMSCPECDLVSGWGGAGAFSDGKLNLSPEIGGFLSRYIDINVLQSLIDYVDSIYVRFGAPEKLYGGDEKDILRIKDISAKNDLTFIPSKIRHIGTDRCRDVLKKMRDIVNGKIATMFNTDVQHILVEKKKAVGIKLKDGHEIFSDYVILAPGRASARWLETESRRLKLTLLKNPVDIGVRVEVPAPVLEPLTSITYEPKLIFYSKKFDDKVRTFCVNPYGEVVKEHIKDIWTVNGHSYAERKTNNTNFAILVSTFFTEPFDEPISYGTYIARLANFLGGGVIVQRLGDLLKGRRSTHERISKGIVEPTLKDATPGDLSFVLPYRYLSDIMEMLEAMDKIAPGINSRHTLLYGVEVKFYSMQIKLSNALETEIKNLFAIGDGAGVSRGLIHASASGVIAAGEILRRYGRV</sequence>
<dbReference type="EMBL" id="BLAB01000001">
    <property type="protein sequence ID" value="GER93527.1"/>
    <property type="molecule type" value="Genomic_DNA"/>
</dbReference>
<dbReference type="PIRSF" id="PIRSF038984">
    <property type="entry name" value="FAD_binding_protein"/>
    <property type="match status" value="1"/>
</dbReference>
<dbReference type="InterPro" id="IPR036188">
    <property type="entry name" value="FAD/NAD-bd_sf"/>
</dbReference>
<dbReference type="PANTHER" id="PTHR43106">
    <property type="entry name" value="DEHYDROGENASE-RELATED"/>
    <property type="match status" value="1"/>
</dbReference>
<organism evidence="2">
    <name type="scientific">hot springs metagenome</name>
    <dbReference type="NCBI Taxonomy" id="433727"/>
    <lineage>
        <taxon>unclassified sequences</taxon>
        <taxon>metagenomes</taxon>
        <taxon>ecological metagenomes</taxon>
    </lineage>
</organism>
<dbReference type="Gene3D" id="3.50.50.60">
    <property type="entry name" value="FAD/NAD(P)-binding domain"/>
    <property type="match status" value="2"/>
</dbReference>
<protein>
    <submittedName>
        <fullName evidence="2">FAD-dependent oxidoreductase</fullName>
    </submittedName>
</protein>
<comment type="caution">
    <text evidence="2">The sequence shown here is derived from an EMBL/GenBank/DDBJ whole genome shotgun (WGS) entry which is preliminary data.</text>
</comment>
<evidence type="ECO:0000313" key="2">
    <source>
        <dbReference type="EMBL" id="GER93527.1"/>
    </source>
</evidence>
<evidence type="ECO:0000259" key="1">
    <source>
        <dbReference type="Pfam" id="PF21688"/>
    </source>
</evidence>
<reference evidence="2" key="1">
    <citation type="submission" date="2019-10" db="EMBL/GenBank/DDBJ databases">
        <title>Metagenomic sequencing of thiosulfate-disproportionating enrichment culture.</title>
        <authorList>
            <person name="Umezawa K."/>
            <person name="Kojima H."/>
            <person name="Fukui M."/>
        </authorList>
    </citation>
    <scope>NUCLEOTIDE SEQUENCE</scope>
    <source>
        <strain evidence="2">45J</strain>
    </source>
</reference>